<dbReference type="SUPFAM" id="SSF47413">
    <property type="entry name" value="lambda repressor-like DNA-binding domains"/>
    <property type="match status" value="1"/>
</dbReference>
<keyword evidence="2" id="KW-1185">Reference proteome</keyword>
<dbReference type="Gene3D" id="1.10.260.40">
    <property type="entry name" value="lambda repressor-like DNA-binding domains"/>
    <property type="match status" value="1"/>
</dbReference>
<dbReference type="InterPro" id="IPR010982">
    <property type="entry name" value="Lambda_DNA-bd_dom_sf"/>
</dbReference>
<evidence type="ECO:0000313" key="2">
    <source>
        <dbReference type="Proteomes" id="UP001501442"/>
    </source>
</evidence>
<reference evidence="2" key="1">
    <citation type="journal article" date="2019" name="Int. J. Syst. Evol. Microbiol.">
        <title>The Global Catalogue of Microorganisms (GCM) 10K type strain sequencing project: providing services to taxonomists for standard genome sequencing and annotation.</title>
        <authorList>
            <consortium name="The Broad Institute Genomics Platform"/>
            <consortium name="The Broad Institute Genome Sequencing Center for Infectious Disease"/>
            <person name="Wu L."/>
            <person name="Ma J."/>
        </authorList>
    </citation>
    <scope>NUCLEOTIDE SEQUENCE [LARGE SCALE GENOMIC DNA]</scope>
    <source>
        <strain evidence="2">JCM 17939</strain>
    </source>
</reference>
<evidence type="ECO:0000313" key="1">
    <source>
        <dbReference type="EMBL" id="GAA4630073.1"/>
    </source>
</evidence>
<name>A0ABP8UE96_9ACTN</name>
<comment type="caution">
    <text evidence="1">The sequence shown here is derived from an EMBL/GenBank/DDBJ whole genome shotgun (WGS) entry which is preliminary data.</text>
</comment>
<gene>
    <name evidence="1" type="ORF">GCM10023196_053930</name>
</gene>
<accession>A0ABP8UE96</accession>
<sequence>MSVDGTLPDMVNERLRRAMLRAGFDIDSLAGSAEVSAKSVERWIRGDVVPYPRTRYRVAAILQEDESYLWPQSVDRASLAGAELVATWPRRSEVPRHLWTELLRQAERSVDYLAFAGLFLTEEHPDWIPTLRARAEAGARVRLLIGDPDGRQLAYRDTEKEIGGGVAGRVSAVLAQYRPLAGLAEIRLHDTPLYNSIYRFDDELLVNTHVYGILAAYTPVMHLRRVDGAYFNTYLESFERVWASARPLDGEPHHEP</sequence>
<dbReference type="Proteomes" id="UP001501442">
    <property type="component" value="Unassembled WGS sequence"/>
</dbReference>
<dbReference type="EMBL" id="BAABHK010000008">
    <property type="protein sequence ID" value="GAA4630073.1"/>
    <property type="molecule type" value="Genomic_DNA"/>
</dbReference>
<organism evidence="1 2">
    <name type="scientific">Actinoallomurus vinaceus</name>
    <dbReference type="NCBI Taxonomy" id="1080074"/>
    <lineage>
        <taxon>Bacteria</taxon>
        <taxon>Bacillati</taxon>
        <taxon>Actinomycetota</taxon>
        <taxon>Actinomycetes</taxon>
        <taxon>Streptosporangiales</taxon>
        <taxon>Thermomonosporaceae</taxon>
        <taxon>Actinoallomurus</taxon>
    </lineage>
</organism>
<proteinExistence type="predicted"/>
<protein>
    <submittedName>
        <fullName evidence="1">DUF5919 domain-containing protein</fullName>
    </submittedName>
</protein>